<feature type="transmembrane region" description="Helical" evidence="1">
    <location>
        <begin position="75"/>
        <end position="98"/>
    </location>
</feature>
<dbReference type="Proteomes" id="UP001320972">
    <property type="component" value="Unassembled WGS sequence"/>
</dbReference>
<dbReference type="EMBL" id="JAOPKB010000001">
    <property type="protein sequence ID" value="MCU4971256.1"/>
    <property type="molecule type" value="Genomic_DNA"/>
</dbReference>
<dbReference type="EMBL" id="JAOPKA010000006">
    <property type="protein sequence ID" value="MCU4742122.1"/>
    <property type="molecule type" value="Genomic_DNA"/>
</dbReference>
<reference evidence="2 4" key="1">
    <citation type="submission" date="2022-09" db="EMBL/GenBank/DDBJ databases">
        <title>Enrichment on poylsaccharides allowed isolation of novel metabolic and taxonomic groups of Haloarchaea.</title>
        <authorList>
            <person name="Sorokin D.Y."/>
            <person name="Elcheninov A.G."/>
            <person name="Khizhniak T.V."/>
            <person name="Kolganova T.V."/>
            <person name="Kublanov I.V."/>
        </authorList>
    </citation>
    <scope>NUCLEOTIDE SEQUENCE</scope>
    <source>
        <strain evidence="3 4">AArc-m2/3/4</strain>
        <strain evidence="2">AArc-xg1-1</strain>
    </source>
</reference>
<accession>A0AAP2YYZ1</accession>
<protein>
    <submittedName>
        <fullName evidence="2">Uncharacterized protein</fullName>
    </submittedName>
</protein>
<keyword evidence="4" id="KW-1185">Reference proteome</keyword>
<name>A0AAP2YYZ1_9EURY</name>
<evidence type="ECO:0000256" key="1">
    <source>
        <dbReference type="SAM" id="Phobius"/>
    </source>
</evidence>
<dbReference type="AlphaFoldDB" id="A0AAP2YYZ1"/>
<evidence type="ECO:0000313" key="2">
    <source>
        <dbReference type="EMBL" id="MCU4742122.1"/>
    </source>
</evidence>
<sequence>MMGRWLRNWSGEPTVATLRNVEQVGPVGADLLQSLGPLEQAILALGATILLGVVVLGLLPGYGRQVVETTQRSPIISICIGVPAMLVLASLVYLGWLLSGSSVGVFFAIPLVSVGLALSTLWVVLGLVALGGFLAGRVGSDRISTWVFAGSLCSGLSVLYPPAGVIVVALAASLGIGAGVRVALSSGGVTNPEERVVPPANKI</sequence>
<feature type="transmembrane region" description="Helical" evidence="1">
    <location>
        <begin position="41"/>
        <end position="63"/>
    </location>
</feature>
<keyword evidence="1" id="KW-0812">Transmembrane</keyword>
<keyword evidence="1" id="KW-0472">Membrane</keyword>
<feature type="transmembrane region" description="Helical" evidence="1">
    <location>
        <begin position="104"/>
        <end position="131"/>
    </location>
</feature>
<comment type="caution">
    <text evidence="2">The sequence shown here is derived from an EMBL/GenBank/DDBJ whole genome shotgun (WGS) entry which is preliminary data.</text>
</comment>
<keyword evidence="1" id="KW-1133">Transmembrane helix</keyword>
<feature type="transmembrane region" description="Helical" evidence="1">
    <location>
        <begin position="143"/>
        <end position="160"/>
    </location>
</feature>
<dbReference type="RefSeq" id="WP_338003956.1">
    <property type="nucleotide sequence ID" value="NZ_JAOPKA010000006.1"/>
</dbReference>
<evidence type="ECO:0000313" key="3">
    <source>
        <dbReference type="EMBL" id="MCU4971256.1"/>
    </source>
</evidence>
<dbReference type="Proteomes" id="UP001321018">
    <property type="component" value="Unassembled WGS sequence"/>
</dbReference>
<organism evidence="2 5">
    <name type="scientific">Natronoglomus mannanivorans</name>
    <dbReference type="NCBI Taxonomy" id="2979990"/>
    <lineage>
        <taxon>Archaea</taxon>
        <taxon>Methanobacteriati</taxon>
        <taxon>Methanobacteriota</taxon>
        <taxon>Stenosarchaea group</taxon>
        <taxon>Halobacteria</taxon>
        <taxon>Halobacteriales</taxon>
        <taxon>Natrialbaceae</taxon>
        <taxon>Natronoglomus</taxon>
    </lineage>
</organism>
<evidence type="ECO:0000313" key="5">
    <source>
        <dbReference type="Proteomes" id="UP001321018"/>
    </source>
</evidence>
<gene>
    <name evidence="3" type="ORF">OB955_00695</name>
    <name evidence="2" type="ORF">OB960_12010</name>
</gene>
<evidence type="ECO:0000313" key="4">
    <source>
        <dbReference type="Proteomes" id="UP001320972"/>
    </source>
</evidence>
<proteinExistence type="predicted"/>